<evidence type="ECO:0000313" key="12">
    <source>
        <dbReference type="Proteomes" id="UP000007382"/>
    </source>
</evidence>
<keyword evidence="12" id="KW-1185">Reference proteome</keyword>
<dbReference type="GO" id="GO:0006782">
    <property type="term" value="P:protoporphyrinogen IX biosynthetic process"/>
    <property type="evidence" value="ECO:0007669"/>
    <property type="project" value="UniProtKB-UniRule"/>
</dbReference>
<dbReference type="InterPro" id="IPR022417">
    <property type="entry name" value="Porphobilin_deaminase_N"/>
</dbReference>
<accession>I0IM65</accession>
<dbReference type="EMBL" id="AP012342">
    <property type="protein sequence ID" value="BAM06364.1"/>
    <property type="molecule type" value="Genomic_DNA"/>
</dbReference>
<feature type="domain" description="Porphobilinogen deaminase C-terminal" evidence="10">
    <location>
        <begin position="225"/>
        <end position="294"/>
    </location>
</feature>
<organism evidence="11 12">
    <name type="scientific">Leptospirillum ferrooxidans (strain C2-3)</name>
    <dbReference type="NCBI Taxonomy" id="1162668"/>
    <lineage>
        <taxon>Bacteria</taxon>
        <taxon>Pseudomonadati</taxon>
        <taxon>Nitrospirota</taxon>
        <taxon>Nitrospiria</taxon>
        <taxon>Nitrospirales</taxon>
        <taxon>Nitrospiraceae</taxon>
        <taxon>Leptospirillum</taxon>
    </lineage>
</organism>
<dbReference type="InterPro" id="IPR036803">
    <property type="entry name" value="Porphobilinogen_deaminase_C_sf"/>
</dbReference>
<comment type="function">
    <text evidence="1 8">Tetrapolymerization of the monopyrrole PBG into the hydroxymethylbilane pre-uroporphyrinogen in several discrete steps.</text>
</comment>
<dbReference type="HAMAP" id="MF_00260">
    <property type="entry name" value="Porphobil_deam"/>
    <property type="match status" value="1"/>
</dbReference>
<dbReference type="FunFam" id="3.40.190.10:FF:000004">
    <property type="entry name" value="Porphobilinogen deaminase"/>
    <property type="match status" value="1"/>
</dbReference>
<evidence type="ECO:0000256" key="6">
    <source>
        <dbReference type="ARBA" id="ARBA00023244"/>
    </source>
</evidence>
<dbReference type="NCBIfam" id="TIGR00212">
    <property type="entry name" value="hemC"/>
    <property type="match status" value="1"/>
</dbReference>
<comment type="miscellaneous">
    <text evidence="8">The porphobilinogen subunits are added to the dipyrromethane group.</text>
</comment>
<dbReference type="AlphaFoldDB" id="I0IM65"/>
<dbReference type="Proteomes" id="UP000007382">
    <property type="component" value="Chromosome"/>
</dbReference>
<evidence type="ECO:0000256" key="4">
    <source>
        <dbReference type="ARBA" id="ARBA00011245"/>
    </source>
</evidence>
<keyword evidence="6 8" id="KW-0627">Porphyrin biosynthesis</keyword>
<dbReference type="SUPFAM" id="SSF54782">
    <property type="entry name" value="Porphobilinogen deaminase (hydroxymethylbilane synthase), C-terminal domain"/>
    <property type="match status" value="1"/>
</dbReference>
<dbReference type="PIRSF" id="PIRSF001438">
    <property type="entry name" value="4pyrrol_synth_OHMeBilane_synth"/>
    <property type="match status" value="1"/>
</dbReference>
<dbReference type="Gene3D" id="3.30.160.40">
    <property type="entry name" value="Porphobilinogen deaminase, C-terminal domain"/>
    <property type="match status" value="1"/>
</dbReference>
<dbReference type="STRING" id="1162668.LFE_0649"/>
<evidence type="ECO:0000256" key="2">
    <source>
        <dbReference type="ARBA" id="ARBA00004735"/>
    </source>
</evidence>
<dbReference type="RefSeq" id="WP_014448856.1">
    <property type="nucleotide sequence ID" value="NC_017094.1"/>
</dbReference>
<dbReference type="PANTHER" id="PTHR11557:SF0">
    <property type="entry name" value="PORPHOBILINOGEN DEAMINASE"/>
    <property type="match status" value="1"/>
</dbReference>
<dbReference type="InterPro" id="IPR022418">
    <property type="entry name" value="Porphobilinogen_deaminase_C"/>
</dbReference>
<sequence>MTQILKIGTRGSELALWQARHVAALIEKTSGVKSELTIIKTSGDMILDRPLSDVGGKGLFVKEIEEALLSRQVDLAVHSMKDVPAEMPEGLILGVTMEREDPRDVFVSIHYPSLRKLPTGAKLGTSSLRRVSQVRRIRPDLVIVPVRGNVGTRLRKLEEGQVDALLLAGAGMKRLGLEHKITEWLLVSDLLPAIGQGALGLEYRESDTITSSIASRLFHSDTHIAVSAERGVLKSLAGGCQLPVAAYATVKRSGWVQLEARVMSLSGDRMLTEKVTGPSEEAMELGLAIGQTLLEKGGKEILDEIRLGS</sequence>
<reference evidence="11 12" key="1">
    <citation type="journal article" date="2012" name="J. Bacteriol.">
        <title>Complete Genome Sequence of Leptospirillum ferrooxidans Strain C2-3, Isolated from a Fresh Volcanic Ash Deposit on the Island of Miyake, Japan.</title>
        <authorList>
            <person name="Fujimura R."/>
            <person name="Sato Y."/>
            <person name="Nishizawa T."/>
            <person name="Oshima K."/>
            <person name="Kim S.-W."/>
            <person name="Hattori M."/>
            <person name="Kamijo T."/>
            <person name="Ohta H."/>
        </authorList>
    </citation>
    <scope>NUCLEOTIDE SEQUENCE [LARGE SCALE GENOMIC DNA]</scope>
    <source>
        <strain evidence="11 12">C2-3</strain>
    </source>
</reference>
<dbReference type="UniPathway" id="UPA00251">
    <property type="reaction ID" value="UER00319"/>
</dbReference>
<dbReference type="GO" id="GO:0004418">
    <property type="term" value="F:hydroxymethylbilane synthase activity"/>
    <property type="evidence" value="ECO:0007669"/>
    <property type="project" value="UniProtKB-UniRule"/>
</dbReference>
<dbReference type="InterPro" id="IPR000860">
    <property type="entry name" value="HemC"/>
</dbReference>
<comment type="cofactor">
    <cofactor evidence="8">
        <name>dipyrromethane</name>
        <dbReference type="ChEBI" id="CHEBI:60342"/>
    </cofactor>
    <text evidence="8">Binds 1 dipyrromethane group covalently.</text>
</comment>
<evidence type="ECO:0000256" key="8">
    <source>
        <dbReference type="HAMAP-Rule" id="MF_00260"/>
    </source>
</evidence>
<dbReference type="EC" id="2.5.1.61" evidence="8"/>
<dbReference type="SUPFAM" id="SSF53850">
    <property type="entry name" value="Periplasmic binding protein-like II"/>
    <property type="match status" value="1"/>
</dbReference>
<protein>
    <recommendedName>
        <fullName evidence="8">Porphobilinogen deaminase</fullName>
        <shortName evidence="8">PBG</shortName>
        <ecNumber evidence="8">2.5.1.61</ecNumber>
    </recommendedName>
    <alternativeName>
        <fullName evidence="8">Hydroxymethylbilane synthase</fullName>
        <shortName evidence="8">HMBS</shortName>
    </alternativeName>
    <alternativeName>
        <fullName evidence="8">Pre-uroporphyrinogen synthase</fullName>
    </alternativeName>
</protein>
<keyword evidence="5 8" id="KW-0808">Transferase</keyword>
<dbReference type="PRINTS" id="PR00151">
    <property type="entry name" value="PORPHBDMNASE"/>
</dbReference>
<comment type="similarity">
    <text evidence="3 8">Belongs to the HMBS family.</text>
</comment>
<dbReference type="eggNOG" id="COG0181">
    <property type="taxonomic scope" value="Bacteria"/>
</dbReference>
<evidence type="ECO:0000256" key="7">
    <source>
        <dbReference type="ARBA" id="ARBA00048169"/>
    </source>
</evidence>
<dbReference type="GO" id="GO:0005737">
    <property type="term" value="C:cytoplasm"/>
    <property type="evidence" value="ECO:0007669"/>
    <property type="project" value="UniProtKB-UniRule"/>
</dbReference>
<dbReference type="Gene3D" id="3.40.190.10">
    <property type="entry name" value="Periplasmic binding protein-like II"/>
    <property type="match status" value="2"/>
</dbReference>
<dbReference type="PANTHER" id="PTHR11557">
    <property type="entry name" value="PORPHOBILINOGEN DEAMINASE"/>
    <property type="match status" value="1"/>
</dbReference>
<evidence type="ECO:0000259" key="9">
    <source>
        <dbReference type="Pfam" id="PF01379"/>
    </source>
</evidence>
<evidence type="ECO:0000313" key="11">
    <source>
        <dbReference type="EMBL" id="BAM06364.1"/>
    </source>
</evidence>
<evidence type="ECO:0000256" key="1">
    <source>
        <dbReference type="ARBA" id="ARBA00002869"/>
    </source>
</evidence>
<dbReference type="HOGENOM" id="CLU_019704_0_2_0"/>
<reference evidence="12" key="2">
    <citation type="submission" date="2012-03" db="EMBL/GenBank/DDBJ databases">
        <title>The complete genome sequence of the pioneer microbe on fresh volcanic deposit, Leptospirillum ferrooxidans strain C2-3.</title>
        <authorList>
            <person name="Fujimura R."/>
            <person name="Sato Y."/>
            <person name="Nishizawa T."/>
            <person name="Nanba K."/>
            <person name="Oshima K."/>
            <person name="Hattori M."/>
            <person name="Kamijo T."/>
            <person name="Ohta H."/>
        </authorList>
    </citation>
    <scope>NUCLEOTIDE SEQUENCE [LARGE SCALE GENOMIC DNA]</scope>
    <source>
        <strain evidence="12">C2-3</strain>
    </source>
</reference>
<proteinExistence type="inferred from homology"/>
<dbReference type="KEGG" id="lfc:LFE_0649"/>
<dbReference type="CDD" id="cd13646">
    <property type="entry name" value="PBP2_EcHMBS_like"/>
    <property type="match status" value="1"/>
</dbReference>
<dbReference type="PATRIC" id="fig|1162668.3.peg.755"/>
<comment type="catalytic activity">
    <reaction evidence="7 8">
        <text>4 porphobilinogen + H2O = hydroxymethylbilane + 4 NH4(+)</text>
        <dbReference type="Rhea" id="RHEA:13185"/>
        <dbReference type="ChEBI" id="CHEBI:15377"/>
        <dbReference type="ChEBI" id="CHEBI:28938"/>
        <dbReference type="ChEBI" id="CHEBI:57845"/>
        <dbReference type="ChEBI" id="CHEBI:58126"/>
        <dbReference type="EC" id="2.5.1.61"/>
    </reaction>
</comment>
<comment type="pathway">
    <text evidence="2 8">Porphyrin-containing compound metabolism; protoporphyrin-IX biosynthesis; coproporphyrinogen-III from 5-aminolevulinate: step 2/4.</text>
</comment>
<evidence type="ECO:0000259" key="10">
    <source>
        <dbReference type="Pfam" id="PF03900"/>
    </source>
</evidence>
<dbReference type="Pfam" id="PF01379">
    <property type="entry name" value="Porphobil_deam"/>
    <property type="match status" value="1"/>
</dbReference>
<feature type="domain" description="Porphobilinogen deaminase N-terminal" evidence="9">
    <location>
        <begin position="5"/>
        <end position="209"/>
    </location>
</feature>
<dbReference type="FunFam" id="3.40.190.10:FF:000005">
    <property type="entry name" value="Porphobilinogen deaminase"/>
    <property type="match status" value="1"/>
</dbReference>
<dbReference type="Pfam" id="PF03900">
    <property type="entry name" value="Porphobil_deamC"/>
    <property type="match status" value="1"/>
</dbReference>
<dbReference type="OrthoDB" id="9810298at2"/>
<feature type="modified residue" description="S-(dipyrrolylmethanemethyl)cysteine" evidence="8">
    <location>
        <position position="240"/>
    </location>
</feature>
<evidence type="ECO:0000256" key="3">
    <source>
        <dbReference type="ARBA" id="ARBA00005638"/>
    </source>
</evidence>
<name>I0IM65_LEPFC</name>
<gene>
    <name evidence="8" type="primary">hemC</name>
    <name evidence="11" type="ordered locus">LFE_0649</name>
</gene>
<comment type="subunit">
    <text evidence="4 8">Monomer.</text>
</comment>
<evidence type="ECO:0000256" key="5">
    <source>
        <dbReference type="ARBA" id="ARBA00022679"/>
    </source>
</evidence>